<protein>
    <submittedName>
        <fullName evidence="10">CIC11C00000001078</fullName>
    </submittedName>
</protein>
<dbReference type="Gene3D" id="3.30.70.80">
    <property type="entry name" value="Peptidase S8 propeptide/proteinase inhibitor I9"/>
    <property type="match status" value="1"/>
</dbReference>
<feature type="active site" description="Charge relay system" evidence="5">
    <location>
        <position position="232"/>
    </location>
</feature>
<evidence type="ECO:0000256" key="3">
    <source>
        <dbReference type="ARBA" id="ARBA00022801"/>
    </source>
</evidence>
<dbReference type="InterPro" id="IPR023827">
    <property type="entry name" value="Peptidase_S8_Asp-AS"/>
</dbReference>
<dbReference type="InterPro" id="IPR023828">
    <property type="entry name" value="Peptidase_S8_Ser-AS"/>
</dbReference>
<evidence type="ECO:0000256" key="1">
    <source>
        <dbReference type="ARBA" id="ARBA00011073"/>
    </source>
</evidence>
<evidence type="ECO:0000313" key="11">
    <source>
        <dbReference type="Proteomes" id="UP000182334"/>
    </source>
</evidence>
<dbReference type="PROSITE" id="PS51892">
    <property type="entry name" value="SUBTILASE"/>
    <property type="match status" value="1"/>
</dbReference>
<dbReference type="InterPro" id="IPR022398">
    <property type="entry name" value="Peptidase_S8_His-AS"/>
</dbReference>
<dbReference type="Pfam" id="PF00082">
    <property type="entry name" value="Peptidase_S8"/>
    <property type="match status" value="1"/>
</dbReference>
<dbReference type="InterPro" id="IPR000209">
    <property type="entry name" value="Peptidase_S8/S53_dom"/>
</dbReference>
<evidence type="ECO:0000256" key="7">
    <source>
        <dbReference type="SAM" id="SignalP"/>
    </source>
</evidence>
<evidence type="ECO:0000256" key="6">
    <source>
        <dbReference type="RuleBase" id="RU003355"/>
    </source>
</evidence>
<accession>A0A1L0DIR3</accession>
<dbReference type="GO" id="GO:0006508">
    <property type="term" value="P:proteolysis"/>
    <property type="evidence" value="ECO:0007669"/>
    <property type="project" value="UniProtKB-KW"/>
</dbReference>
<dbReference type="Pfam" id="PF05922">
    <property type="entry name" value="Inhibitor_I9"/>
    <property type="match status" value="1"/>
</dbReference>
<dbReference type="InterPro" id="IPR015500">
    <property type="entry name" value="Peptidase_S8_subtilisin-rel"/>
</dbReference>
<evidence type="ECO:0000256" key="2">
    <source>
        <dbReference type="ARBA" id="ARBA00022670"/>
    </source>
</evidence>
<dbReference type="EMBL" id="LT635758">
    <property type="protein sequence ID" value="SGZ52318.1"/>
    <property type="molecule type" value="Genomic_DNA"/>
</dbReference>
<evidence type="ECO:0000259" key="8">
    <source>
        <dbReference type="Pfam" id="PF00082"/>
    </source>
</evidence>
<keyword evidence="7" id="KW-0732">Signal</keyword>
<dbReference type="InterPro" id="IPR050131">
    <property type="entry name" value="Peptidase_S8_subtilisin-like"/>
</dbReference>
<dbReference type="OrthoDB" id="206201at2759"/>
<proteinExistence type="inferred from homology"/>
<dbReference type="Gene3D" id="3.40.50.200">
    <property type="entry name" value="Peptidase S8/S53 domain"/>
    <property type="match status" value="1"/>
</dbReference>
<dbReference type="InterPro" id="IPR010259">
    <property type="entry name" value="S8pro/Inhibitor_I9"/>
</dbReference>
<dbReference type="InterPro" id="IPR036852">
    <property type="entry name" value="Peptidase_S8/S53_dom_sf"/>
</dbReference>
<dbReference type="PROSITE" id="PS00138">
    <property type="entry name" value="SUBTILASE_SER"/>
    <property type="match status" value="1"/>
</dbReference>
<comment type="similarity">
    <text evidence="1 5 6">Belongs to the peptidase S8 family.</text>
</comment>
<dbReference type="STRING" id="45354.A0A1L0DIR3"/>
<dbReference type="CDD" id="cd04077">
    <property type="entry name" value="Peptidases_S8_PCSK9_ProteinaseK_like"/>
    <property type="match status" value="1"/>
</dbReference>
<keyword evidence="4 5" id="KW-0720">Serine protease</keyword>
<keyword evidence="2 5" id="KW-0645">Protease</keyword>
<feature type="domain" description="Peptidase S8/S53" evidence="8">
    <location>
        <begin position="191"/>
        <end position="432"/>
    </location>
</feature>
<dbReference type="AlphaFoldDB" id="A0A1L0DIR3"/>
<gene>
    <name evidence="10" type="ORF">SAMEA4029010_CIC11G00000001078</name>
</gene>
<reference evidence="10 11" key="1">
    <citation type="submission" date="2016-10" db="EMBL/GenBank/DDBJ databases">
        <authorList>
            <person name="de Groot N.N."/>
        </authorList>
    </citation>
    <scope>NUCLEOTIDE SEQUENCE [LARGE SCALE GENOMIC DNA]</scope>
    <source>
        <strain evidence="10 11">CBS 141442</strain>
    </source>
</reference>
<feature type="chain" id="PRO_5013131835" evidence="7">
    <location>
        <begin position="17"/>
        <end position="465"/>
    </location>
</feature>
<dbReference type="PROSITE" id="PS00136">
    <property type="entry name" value="SUBTILASE_ASP"/>
    <property type="match status" value="1"/>
</dbReference>
<dbReference type="FunFam" id="3.40.50.200:FF:000007">
    <property type="entry name" value="Subtilisin-like serine protease"/>
    <property type="match status" value="1"/>
</dbReference>
<feature type="signal peptide" evidence="7">
    <location>
        <begin position="1"/>
        <end position="16"/>
    </location>
</feature>
<sequence length="465" mass="49363">MRTAPFLPLLVTLATALVVPNLNNFNIDAIFGLPAQPQIPISNDKSPGNLGVSAPMVKTHEPVPNRYIVVLKSGYSADEYAAHEDWVTAQLSMMAKREVDKRGFLDDVEDMIGGALDFFSIHELVGYSGFLPPALLQLVKENPLVDFVEQDSVMHINEYDVQEEAPWGLARVSQRQLKTPAVDYLYDNEGGKGVTAYIIDTGIKTEHPDFEGRAVWGDAIAFPKLKVDAHGHGSHVAGTIGSKTYGIAKKVDLVAIGVMNLLGSGTTSDIIKGVEFAVKEHRANISSKTKGYKGATVNMLIGGGISEALDLAVNAGTNAGLHIAVAAGNEDNDACEVSPARASGPITVGATDNADQKASFSNWGKCVDIQAPGVDILSVGIWSDTMTMSGTSMAAPHITGLLSYYLSLQPDLGSEFSGENLVTPAELKKRLIKFGTPNVVKGLDAASPNVLAFNGAGGDISKFWI</sequence>
<keyword evidence="11" id="KW-1185">Reference proteome</keyword>
<feature type="active site" description="Charge relay system" evidence="5">
    <location>
        <position position="200"/>
    </location>
</feature>
<dbReference type="PANTHER" id="PTHR43806:SF11">
    <property type="entry name" value="CEREVISIN-RELATED"/>
    <property type="match status" value="1"/>
</dbReference>
<dbReference type="InterPro" id="IPR034193">
    <property type="entry name" value="PCSK9_ProteinaseK-like"/>
</dbReference>
<keyword evidence="3 5" id="KW-0378">Hydrolase</keyword>
<organism evidence="10 11">
    <name type="scientific">Sungouiella intermedia</name>
    <dbReference type="NCBI Taxonomy" id="45354"/>
    <lineage>
        <taxon>Eukaryota</taxon>
        <taxon>Fungi</taxon>
        <taxon>Dikarya</taxon>
        <taxon>Ascomycota</taxon>
        <taxon>Saccharomycotina</taxon>
        <taxon>Pichiomycetes</taxon>
        <taxon>Metschnikowiaceae</taxon>
        <taxon>Sungouiella</taxon>
    </lineage>
</organism>
<feature type="active site" description="Charge relay system" evidence="5">
    <location>
        <position position="392"/>
    </location>
</feature>
<dbReference type="PROSITE" id="PS00137">
    <property type="entry name" value="SUBTILASE_HIS"/>
    <property type="match status" value="1"/>
</dbReference>
<evidence type="ECO:0000256" key="5">
    <source>
        <dbReference type="PROSITE-ProRule" id="PRU01240"/>
    </source>
</evidence>
<evidence type="ECO:0000313" key="10">
    <source>
        <dbReference type="EMBL" id="SGZ52318.1"/>
    </source>
</evidence>
<feature type="domain" description="Inhibitor I9" evidence="9">
    <location>
        <begin position="66"/>
        <end position="156"/>
    </location>
</feature>
<dbReference type="SUPFAM" id="SSF54897">
    <property type="entry name" value="Protease propeptides/inhibitors"/>
    <property type="match status" value="1"/>
</dbReference>
<dbReference type="InterPro" id="IPR037045">
    <property type="entry name" value="S8pro/Inhibitor_I9_sf"/>
</dbReference>
<dbReference type="PANTHER" id="PTHR43806">
    <property type="entry name" value="PEPTIDASE S8"/>
    <property type="match status" value="1"/>
</dbReference>
<dbReference type="SUPFAM" id="SSF52743">
    <property type="entry name" value="Subtilisin-like"/>
    <property type="match status" value="1"/>
</dbReference>
<name>A0A1L0DIR3_9ASCO</name>
<evidence type="ECO:0000259" key="9">
    <source>
        <dbReference type="Pfam" id="PF05922"/>
    </source>
</evidence>
<dbReference type="Proteomes" id="UP000182334">
    <property type="component" value="Chromosome III"/>
</dbReference>
<evidence type="ECO:0000256" key="4">
    <source>
        <dbReference type="ARBA" id="ARBA00022825"/>
    </source>
</evidence>
<dbReference type="GO" id="GO:0004252">
    <property type="term" value="F:serine-type endopeptidase activity"/>
    <property type="evidence" value="ECO:0007669"/>
    <property type="project" value="UniProtKB-UniRule"/>
</dbReference>
<dbReference type="PRINTS" id="PR00723">
    <property type="entry name" value="SUBTILISIN"/>
</dbReference>